<dbReference type="InterPro" id="IPR043504">
    <property type="entry name" value="Peptidase_S1_PA_chymotrypsin"/>
</dbReference>
<dbReference type="AlphaFoldDB" id="A0A238YJC8"/>
<sequence>MFARNILAMAAATFAVTSIGTQTPTAAAPSPPSNPGARLTPATADQIRQAEALKPLQRLASAAVSAGEHDFASQYAGARLQPDTGKVEIFLTDTAKGSRFLAALSKRDPGAETDRLVVKPAKYSERYLTAKSNLIMARARAGKLPFTVYATVLAPDGSGLTVEVPNPKQARRALAGTAASADTEMFDNAVTVVKGERITSLSGRVDFPRLTGAGLNIENPAGYACTSGLPFRDKTINAYYILTAFHCYDLFESIGTPSYPGLGQVTAISKPADASMVNIVAPTPVGPPSNPGAFVAENGLPDEGSIGGKTITAAGDTVAGALVCHNGFISYQNGDGVPCDWEVKGKTQYNLTAHGITYTVNGMRSEPKSPVAVAYHGDSGAAVYTLNGAYTVKGVGMVSAGGGCGETSSCTSMSFTNVSAVTAAFRNLTPMTSP</sequence>
<name>A0A238YJC8_9ACTN</name>
<organism evidence="2 3">
    <name type="scientific">Actinomadura mexicana</name>
    <dbReference type="NCBI Taxonomy" id="134959"/>
    <lineage>
        <taxon>Bacteria</taxon>
        <taxon>Bacillati</taxon>
        <taxon>Actinomycetota</taxon>
        <taxon>Actinomycetes</taxon>
        <taxon>Streptosporangiales</taxon>
        <taxon>Thermomonosporaceae</taxon>
        <taxon>Actinomadura</taxon>
    </lineage>
</organism>
<reference evidence="3" key="1">
    <citation type="submission" date="2017-06" db="EMBL/GenBank/DDBJ databases">
        <authorList>
            <person name="Varghese N."/>
            <person name="Submissions S."/>
        </authorList>
    </citation>
    <scope>NUCLEOTIDE SEQUENCE [LARGE SCALE GENOMIC DNA]</scope>
    <source>
        <strain evidence="3">DSM 44485</strain>
    </source>
</reference>
<gene>
    <name evidence="2" type="ORF">SAMN06265355_1062</name>
</gene>
<dbReference type="Proteomes" id="UP000198420">
    <property type="component" value="Unassembled WGS sequence"/>
</dbReference>
<evidence type="ECO:0000256" key="1">
    <source>
        <dbReference type="SAM" id="SignalP"/>
    </source>
</evidence>
<dbReference type="OrthoDB" id="3688273at2"/>
<evidence type="ECO:0008006" key="4">
    <source>
        <dbReference type="Google" id="ProtNLM"/>
    </source>
</evidence>
<evidence type="ECO:0000313" key="3">
    <source>
        <dbReference type="Proteomes" id="UP000198420"/>
    </source>
</evidence>
<feature type="signal peptide" evidence="1">
    <location>
        <begin position="1"/>
        <end position="27"/>
    </location>
</feature>
<accession>A0A238YJC8</accession>
<dbReference type="EMBL" id="FZNP01000006">
    <property type="protein sequence ID" value="SNR71366.1"/>
    <property type="molecule type" value="Genomic_DNA"/>
</dbReference>
<keyword evidence="3" id="KW-1185">Reference proteome</keyword>
<feature type="chain" id="PRO_5012714871" description="Streptogrisin C" evidence="1">
    <location>
        <begin position="28"/>
        <end position="434"/>
    </location>
</feature>
<keyword evidence="1" id="KW-0732">Signal</keyword>
<protein>
    <recommendedName>
        <fullName evidence="4">Streptogrisin C</fullName>
    </recommendedName>
</protein>
<proteinExistence type="predicted"/>
<evidence type="ECO:0000313" key="2">
    <source>
        <dbReference type="EMBL" id="SNR71366.1"/>
    </source>
</evidence>
<dbReference type="RefSeq" id="WP_143227084.1">
    <property type="nucleotide sequence ID" value="NZ_FZNP01000006.1"/>
</dbReference>
<dbReference type="Gene3D" id="2.40.10.10">
    <property type="entry name" value="Trypsin-like serine proteases"/>
    <property type="match status" value="2"/>
</dbReference>